<dbReference type="AlphaFoldDB" id="A8RLQ1"/>
<name>A8RLQ1_ENTBW</name>
<evidence type="ECO:0000313" key="1">
    <source>
        <dbReference type="EMBL" id="EDP18047.1"/>
    </source>
</evidence>
<sequence>MDGRNKLKSYYDSQKFTMFRNAKYSYNKISVKKT</sequence>
<accession>A8RLQ1</accession>
<dbReference type="HOGENOM" id="CLU_3372976_0_0_9"/>
<reference evidence="1 2" key="1">
    <citation type="submission" date="2007-08" db="EMBL/GenBank/DDBJ databases">
        <authorList>
            <person name="Fulton L."/>
            <person name="Clifton S."/>
            <person name="Fulton B."/>
            <person name="Xu J."/>
            <person name="Minx P."/>
            <person name="Pepin K.H."/>
            <person name="Johnson M."/>
            <person name="Thiruvilangam P."/>
            <person name="Bhonagiri V."/>
            <person name="Nash W.E."/>
            <person name="Mardis E.R."/>
            <person name="Wilson R.K."/>
        </authorList>
    </citation>
    <scope>NUCLEOTIDE SEQUENCE [LARGE SCALE GENOMIC DNA]</scope>
    <source>
        <strain evidence="2">ATCC BAA-613 / DSM 15670 / CCUG 46953 / JCM 12243 / WAL 16351</strain>
    </source>
</reference>
<protein>
    <submittedName>
        <fullName evidence="1">Uncharacterized protein</fullName>
    </submittedName>
</protein>
<gene>
    <name evidence="1" type="ORF">CLOBOL_01699</name>
</gene>
<evidence type="ECO:0000313" key="2">
    <source>
        <dbReference type="Proteomes" id="UP000005396"/>
    </source>
</evidence>
<organism evidence="1 2">
    <name type="scientific">Enterocloster bolteae (strain ATCC BAA-613 / DSM 15670 / CCUG 46953 / JCM 12243 / WAL 16351)</name>
    <name type="common">Clostridium bolteae</name>
    <dbReference type="NCBI Taxonomy" id="411902"/>
    <lineage>
        <taxon>Bacteria</taxon>
        <taxon>Bacillati</taxon>
        <taxon>Bacillota</taxon>
        <taxon>Clostridia</taxon>
        <taxon>Lachnospirales</taxon>
        <taxon>Lachnospiraceae</taxon>
        <taxon>Enterocloster</taxon>
    </lineage>
</organism>
<dbReference type="Proteomes" id="UP000005396">
    <property type="component" value="Unassembled WGS sequence"/>
</dbReference>
<dbReference type="EMBL" id="ABCC02000018">
    <property type="protein sequence ID" value="EDP18047.1"/>
    <property type="molecule type" value="Genomic_DNA"/>
</dbReference>
<comment type="caution">
    <text evidence="1">The sequence shown here is derived from an EMBL/GenBank/DDBJ whole genome shotgun (WGS) entry which is preliminary data.</text>
</comment>
<proteinExistence type="predicted"/>
<dbReference type="PaxDb" id="411902-CLOBOL_01699"/>
<reference evidence="1 2" key="2">
    <citation type="submission" date="2007-09" db="EMBL/GenBank/DDBJ databases">
        <title>Draft genome sequence of Clostridium bolteae (ATCC BAA-613).</title>
        <authorList>
            <person name="Sudarsanam P."/>
            <person name="Ley R."/>
            <person name="Guruge J."/>
            <person name="Turnbaugh P.J."/>
            <person name="Mahowald M."/>
            <person name="Liep D."/>
            <person name="Gordon J."/>
        </authorList>
    </citation>
    <scope>NUCLEOTIDE SEQUENCE [LARGE SCALE GENOMIC DNA]</scope>
    <source>
        <strain evidence="2">ATCC BAA-613 / DSM 15670 / CCUG 46953 / JCM 12243 / WAL 16351</strain>
    </source>
</reference>